<feature type="transmembrane region" description="Helical" evidence="6">
    <location>
        <begin position="204"/>
        <end position="223"/>
    </location>
</feature>
<evidence type="ECO:0000256" key="4">
    <source>
        <dbReference type="ARBA" id="ARBA00022989"/>
    </source>
</evidence>
<feature type="transmembrane region" description="Helical" evidence="6">
    <location>
        <begin position="153"/>
        <end position="173"/>
    </location>
</feature>
<evidence type="ECO:0000256" key="6">
    <source>
        <dbReference type="SAM" id="Phobius"/>
    </source>
</evidence>
<proteinExistence type="predicted"/>
<feature type="transmembrane region" description="Helical" evidence="6">
    <location>
        <begin position="111"/>
        <end position="133"/>
    </location>
</feature>
<dbReference type="RefSeq" id="WP_264488055.1">
    <property type="nucleotide sequence ID" value="NZ_JAPDDT010000006.1"/>
</dbReference>
<reference evidence="7 8" key="1">
    <citation type="submission" date="2022-10" db="EMBL/GenBank/DDBJ databases">
        <title>Luteolibacter arcticus strain CCTCC AB 2014275, whole genome shotgun sequencing project.</title>
        <authorList>
            <person name="Zhao G."/>
            <person name="Shen L."/>
        </authorList>
    </citation>
    <scope>NUCLEOTIDE SEQUENCE [LARGE SCALE GENOMIC DNA]</scope>
    <source>
        <strain evidence="7 8">CCTCC AB 2014275</strain>
    </source>
</reference>
<dbReference type="EMBL" id="JAPDDT010000006">
    <property type="protein sequence ID" value="MCW1923949.1"/>
    <property type="molecule type" value="Genomic_DNA"/>
</dbReference>
<feature type="transmembrane region" description="Helical" evidence="6">
    <location>
        <begin position="368"/>
        <end position="391"/>
    </location>
</feature>
<keyword evidence="3" id="KW-0133">Cell shape</keyword>
<name>A0ABT3GKA1_9BACT</name>
<feature type="transmembrane region" description="Helical" evidence="6">
    <location>
        <begin position="60"/>
        <end position="76"/>
    </location>
</feature>
<keyword evidence="8" id="KW-1185">Reference proteome</keyword>
<feature type="transmembrane region" description="Helical" evidence="6">
    <location>
        <begin position="308"/>
        <end position="329"/>
    </location>
</feature>
<protein>
    <submittedName>
        <fullName evidence="7">FtsW/RodA/SpoVE family cell cycle protein</fullName>
    </submittedName>
</protein>
<comment type="caution">
    <text evidence="7">The sequence shown here is derived from an EMBL/GenBank/DDBJ whole genome shotgun (WGS) entry which is preliminary data.</text>
</comment>
<dbReference type="Proteomes" id="UP001320876">
    <property type="component" value="Unassembled WGS sequence"/>
</dbReference>
<evidence type="ECO:0000256" key="1">
    <source>
        <dbReference type="ARBA" id="ARBA00004141"/>
    </source>
</evidence>
<feature type="transmembrane region" description="Helical" evidence="6">
    <location>
        <begin position="180"/>
        <end position="198"/>
    </location>
</feature>
<accession>A0ABT3GKA1</accession>
<evidence type="ECO:0000313" key="7">
    <source>
        <dbReference type="EMBL" id="MCW1923949.1"/>
    </source>
</evidence>
<keyword evidence="4 6" id="KW-1133">Transmembrane helix</keyword>
<feature type="transmembrane region" description="Helical" evidence="6">
    <location>
        <begin position="335"/>
        <end position="356"/>
    </location>
</feature>
<keyword evidence="2 6" id="KW-0812">Transmembrane</keyword>
<organism evidence="7 8">
    <name type="scientific">Luteolibacter arcticus</name>
    <dbReference type="NCBI Taxonomy" id="1581411"/>
    <lineage>
        <taxon>Bacteria</taxon>
        <taxon>Pseudomonadati</taxon>
        <taxon>Verrucomicrobiota</taxon>
        <taxon>Verrucomicrobiia</taxon>
        <taxon>Verrucomicrobiales</taxon>
        <taxon>Verrucomicrobiaceae</taxon>
        <taxon>Luteolibacter</taxon>
    </lineage>
</organism>
<gene>
    <name evidence="7" type="ORF">OKA05_15385</name>
</gene>
<sequence>MTVIVGGLAMTPLLRKLLGLNWPLILTMYGLLVFGVFTIESAARHLPQGGAWYADKQRDWIVIGSVAYFAAALIDYKWIKWMALPLYGGSLALCAALFGKDRSEVHQVDSGILKFQPAPLALMAGIILLAWLLQDLPRLGKRIPKIGWLLEEPIVKVGLIGVLTGVPFLLVVGMGDMGSALVWIPFAAICLLVSGVPFRYLSCMAFLAAAILPIAYFVVLPAVSDTGTQRIQLFLDISQGKPVDISGEAWAAHNIAVAIGKSGWAGTGWNASATEGSLHDKKFVPWKTAHNDFVFPVIAEEQGFRGSLLLLTAYALLLVLCLFIGAYARDPMGRIIVGGVVAVFFAHIFEGIGMCIQLMPITGIPLPLVSYSGTFAVICMTLLGLVQSVWIHRDVDRLRAEEEEAAAALKTISTR</sequence>
<dbReference type="PANTHER" id="PTHR30474:SF1">
    <property type="entry name" value="PEPTIDOGLYCAN GLYCOSYLTRANSFERASE MRDB"/>
    <property type="match status" value="1"/>
</dbReference>
<dbReference type="InterPro" id="IPR001182">
    <property type="entry name" value="FtsW/RodA"/>
</dbReference>
<dbReference type="PANTHER" id="PTHR30474">
    <property type="entry name" value="CELL CYCLE PROTEIN"/>
    <property type="match status" value="1"/>
</dbReference>
<dbReference type="Pfam" id="PF01098">
    <property type="entry name" value="FTSW_RODA_SPOVE"/>
    <property type="match status" value="1"/>
</dbReference>
<feature type="transmembrane region" description="Helical" evidence="6">
    <location>
        <begin position="20"/>
        <end position="39"/>
    </location>
</feature>
<keyword evidence="5 6" id="KW-0472">Membrane</keyword>
<evidence type="ECO:0000256" key="3">
    <source>
        <dbReference type="ARBA" id="ARBA00022960"/>
    </source>
</evidence>
<evidence type="ECO:0000256" key="5">
    <source>
        <dbReference type="ARBA" id="ARBA00023136"/>
    </source>
</evidence>
<evidence type="ECO:0000256" key="2">
    <source>
        <dbReference type="ARBA" id="ARBA00022692"/>
    </source>
</evidence>
<comment type="subcellular location">
    <subcellularLocation>
        <location evidence="1">Membrane</location>
        <topology evidence="1">Multi-pass membrane protein</topology>
    </subcellularLocation>
</comment>
<evidence type="ECO:0000313" key="8">
    <source>
        <dbReference type="Proteomes" id="UP001320876"/>
    </source>
</evidence>